<protein>
    <submittedName>
        <fullName evidence="4">Polysaccharide export outer membrane protein</fullName>
    </submittedName>
</protein>
<evidence type="ECO:0000313" key="5">
    <source>
        <dbReference type="Proteomes" id="UP000535182"/>
    </source>
</evidence>
<dbReference type="Pfam" id="PF10531">
    <property type="entry name" value="SLBB"/>
    <property type="match status" value="2"/>
</dbReference>
<dbReference type="Gene3D" id="3.30.1950.10">
    <property type="entry name" value="wza like domain"/>
    <property type="match status" value="1"/>
</dbReference>
<sequence>MSENSLRLLPRPILRSAAAVLGLVTCGVFLAEPNLAAQVTAPQAPSAALDAEPPTTALMQADPLIIASGDLLQLQVFATPELSGPIRVDQFGNLNLALGGSLHVTGMTAAEASGAIEDRLKSSRIMRDPHVSVAVTQYNSQIVTVVGEVKKPGATFLYGSQSLYDVLGAAGGVTNSAGGTITISHYNDPSPPQVIPIHTPNYSAVEHTTHVRRGDTVVVSQTDVVYVIGAVNKQGAIPMPNGAPLSLLNVVSLSSGLTLIAATSKAAIVRQGPNGVIKTVNVDLKRVMQRKDPDILMEASDILVVPVSTGKYLGQLVLPSVASTSLSSVVTSLIVR</sequence>
<dbReference type="AlphaFoldDB" id="A0A9X0QJX6"/>
<feature type="domain" description="Soluble ligand binding" evidence="3">
    <location>
        <begin position="224"/>
        <end position="275"/>
    </location>
</feature>
<dbReference type="InterPro" id="IPR049712">
    <property type="entry name" value="Poly_export"/>
</dbReference>
<dbReference type="RefSeq" id="WP_183981476.1">
    <property type="nucleotide sequence ID" value="NZ_JACHEB010000017.1"/>
</dbReference>
<comment type="caution">
    <text evidence="4">The sequence shown here is derived from an EMBL/GenBank/DDBJ whole genome shotgun (WGS) entry which is preliminary data.</text>
</comment>
<proteinExistence type="predicted"/>
<evidence type="ECO:0000259" key="3">
    <source>
        <dbReference type="Pfam" id="PF10531"/>
    </source>
</evidence>
<dbReference type="InterPro" id="IPR019554">
    <property type="entry name" value="Soluble_ligand-bd"/>
</dbReference>
<organism evidence="4 5">
    <name type="scientific">Tunturiibacter gelidiferens</name>
    <dbReference type="NCBI Taxonomy" id="3069689"/>
    <lineage>
        <taxon>Bacteria</taxon>
        <taxon>Pseudomonadati</taxon>
        <taxon>Acidobacteriota</taxon>
        <taxon>Terriglobia</taxon>
        <taxon>Terriglobales</taxon>
        <taxon>Acidobacteriaceae</taxon>
        <taxon>Tunturiibacter</taxon>
    </lineage>
</organism>
<accession>A0A9X0QJX6</accession>
<gene>
    <name evidence="4" type="ORF">HDF14_005303</name>
</gene>
<keyword evidence="1" id="KW-0732">Signal</keyword>
<dbReference type="Pfam" id="PF02563">
    <property type="entry name" value="Poly_export"/>
    <property type="match status" value="1"/>
</dbReference>
<dbReference type="EMBL" id="JACHEB010000017">
    <property type="protein sequence ID" value="MBB5331654.1"/>
    <property type="molecule type" value="Genomic_DNA"/>
</dbReference>
<dbReference type="GO" id="GO:0015159">
    <property type="term" value="F:polysaccharide transmembrane transporter activity"/>
    <property type="evidence" value="ECO:0007669"/>
    <property type="project" value="InterPro"/>
</dbReference>
<dbReference type="Proteomes" id="UP000535182">
    <property type="component" value="Unassembled WGS sequence"/>
</dbReference>
<dbReference type="PANTHER" id="PTHR33619">
    <property type="entry name" value="POLYSACCHARIDE EXPORT PROTEIN GFCE-RELATED"/>
    <property type="match status" value="1"/>
</dbReference>
<dbReference type="InterPro" id="IPR003715">
    <property type="entry name" value="Poly_export_N"/>
</dbReference>
<keyword evidence="5" id="KW-1185">Reference proteome</keyword>
<dbReference type="PANTHER" id="PTHR33619:SF3">
    <property type="entry name" value="POLYSACCHARIDE EXPORT PROTEIN GFCE-RELATED"/>
    <property type="match status" value="1"/>
</dbReference>
<feature type="domain" description="Polysaccharide export protein N-terminal" evidence="2">
    <location>
        <begin position="62"/>
        <end position="136"/>
    </location>
</feature>
<name>A0A9X0QJX6_9BACT</name>
<evidence type="ECO:0000313" key="4">
    <source>
        <dbReference type="EMBL" id="MBB5331654.1"/>
    </source>
</evidence>
<dbReference type="Gene3D" id="3.10.560.10">
    <property type="entry name" value="Outer membrane lipoprotein wza domain like"/>
    <property type="match status" value="1"/>
</dbReference>
<evidence type="ECO:0000256" key="1">
    <source>
        <dbReference type="ARBA" id="ARBA00022729"/>
    </source>
</evidence>
<feature type="domain" description="Soluble ligand binding" evidence="3">
    <location>
        <begin position="142"/>
        <end position="177"/>
    </location>
</feature>
<reference evidence="4 5" key="1">
    <citation type="submission" date="2020-08" db="EMBL/GenBank/DDBJ databases">
        <title>Genomic Encyclopedia of Type Strains, Phase IV (KMG-V): Genome sequencing to study the core and pangenomes of soil and plant-associated prokaryotes.</title>
        <authorList>
            <person name="Whitman W."/>
        </authorList>
    </citation>
    <scope>NUCLEOTIDE SEQUENCE [LARGE SCALE GENOMIC DNA]</scope>
    <source>
        <strain evidence="4 5">X5P2</strain>
    </source>
</reference>
<evidence type="ECO:0000259" key="2">
    <source>
        <dbReference type="Pfam" id="PF02563"/>
    </source>
</evidence>